<proteinExistence type="predicted"/>
<dbReference type="PANTHER" id="PTHR46855:SF1">
    <property type="entry name" value="GATA TRANSCRIPTION FACTOR 26"/>
    <property type="match status" value="1"/>
</dbReference>
<dbReference type="PROSITE" id="PS00344">
    <property type="entry name" value="GATA_ZN_FINGER_1"/>
    <property type="match status" value="1"/>
</dbReference>
<keyword evidence="3" id="KW-0804">Transcription</keyword>
<gene>
    <name evidence="5" type="ORF">DCAR_0101821</name>
</gene>
<evidence type="ECO:0000256" key="4">
    <source>
        <dbReference type="SAM" id="MobiDB-lite"/>
    </source>
</evidence>
<evidence type="ECO:0000313" key="5">
    <source>
        <dbReference type="EMBL" id="WOG82655.1"/>
    </source>
</evidence>
<keyword evidence="6" id="KW-1185">Reference proteome</keyword>
<protein>
    <submittedName>
        <fullName evidence="5">Uncharacterized protein</fullName>
    </submittedName>
</protein>
<keyword evidence="2" id="KW-0238">DNA-binding</keyword>
<dbReference type="InterPro" id="IPR000679">
    <property type="entry name" value="Znf_GATA"/>
</dbReference>
<feature type="compositionally biased region" description="Basic and acidic residues" evidence="4">
    <location>
        <begin position="72"/>
        <end position="83"/>
    </location>
</feature>
<reference evidence="5" key="2">
    <citation type="submission" date="2022-03" db="EMBL/GenBank/DDBJ databases">
        <title>Draft title - Genomic analysis of global carrot germplasm unveils the trajectory of domestication and the origin of high carotenoid orange carrot.</title>
        <authorList>
            <person name="Iorizzo M."/>
            <person name="Ellison S."/>
            <person name="Senalik D."/>
            <person name="Macko-Podgorni A."/>
            <person name="Grzebelus D."/>
            <person name="Bostan H."/>
            <person name="Rolling W."/>
            <person name="Curaba J."/>
            <person name="Simon P."/>
        </authorList>
    </citation>
    <scope>NUCLEOTIDE SEQUENCE</scope>
    <source>
        <tissue evidence="5">Leaf</tissue>
    </source>
</reference>
<accession>A0A166GNF2</accession>
<feature type="region of interest" description="Disordered" evidence="4">
    <location>
        <begin position="228"/>
        <end position="258"/>
    </location>
</feature>
<evidence type="ECO:0000256" key="3">
    <source>
        <dbReference type="ARBA" id="ARBA00023163"/>
    </source>
</evidence>
<dbReference type="InterPro" id="IPR013088">
    <property type="entry name" value="Znf_NHR/GATA"/>
</dbReference>
<dbReference type="CDD" id="cd00202">
    <property type="entry name" value="ZnF_GATA"/>
    <property type="match status" value="1"/>
</dbReference>
<dbReference type="GO" id="GO:0006355">
    <property type="term" value="P:regulation of DNA-templated transcription"/>
    <property type="evidence" value="ECO:0007669"/>
    <property type="project" value="InterPro"/>
</dbReference>
<dbReference type="GO" id="GO:0043565">
    <property type="term" value="F:sequence-specific DNA binding"/>
    <property type="evidence" value="ECO:0007669"/>
    <property type="project" value="InterPro"/>
</dbReference>
<evidence type="ECO:0000256" key="1">
    <source>
        <dbReference type="ARBA" id="ARBA00023015"/>
    </source>
</evidence>
<keyword evidence="1" id="KW-0805">Transcription regulation</keyword>
<feature type="compositionally biased region" description="Basic and acidic residues" evidence="4">
    <location>
        <begin position="243"/>
        <end position="258"/>
    </location>
</feature>
<dbReference type="Proteomes" id="UP000077755">
    <property type="component" value="Chromosome 1"/>
</dbReference>
<dbReference type="PANTHER" id="PTHR46855">
    <property type="entry name" value="OSJNBB0038F03.10 PROTEIN"/>
    <property type="match status" value="1"/>
</dbReference>
<feature type="compositionally biased region" description="Polar residues" evidence="4">
    <location>
        <begin position="228"/>
        <end position="242"/>
    </location>
</feature>
<dbReference type="AlphaFoldDB" id="A0A166GNF2"/>
<dbReference type="GO" id="GO:0008270">
    <property type="term" value="F:zinc ion binding"/>
    <property type="evidence" value="ECO:0007669"/>
    <property type="project" value="InterPro"/>
</dbReference>
<dbReference type="InterPro" id="IPR044589">
    <property type="entry name" value="GATA26/27"/>
</dbReference>
<sequence length="318" mass="36180">MGRQGPCCHCYVPTSRHWRRGPPEKPVLCNNCGCRWANGHQLDGYLPRHSNEPNYEMKHLSSSTASSAPNNQDHRISKVEKKQGPSRGIQELTAQLHEQLQSGVLDHEPFAQASSAYDENFIYRPNWMTSSNETLLGAVLHNPPAKDISKKEVPWEDKDHVAIVTLQRWRWCNKQSSFYELLANATRHWRRGPPEKPVLCNNCGCRWAKGHQLDGYLPRHSNAPNYEMQQLSSSTASSAPNNQDHRISKVEKKQGPSREIQELTAQLHEQLQSGVLDHEQFAQASSDYDENFIYKPNWMTSSNETLLGAVLHTLPAKE</sequence>
<dbReference type="Pfam" id="PF00320">
    <property type="entry name" value="GATA"/>
    <property type="match status" value="2"/>
</dbReference>
<feature type="region of interest" description="Disordered" evidence="4">
    <location>
        <begin position="47"/>
        <end position="87"/>
    </location>
</feature>
<dbReference type="Gene3D" id="3.30.50.10">
    <property type="entry name" value="Erythroid Transcription Factor GATA-1, subunit A"/>
    <property type="match status" value="2"/>
</dbReference>
<name>A0A166GNF2_DAUCS</name>
<feature type="compositionally biased region" description="Basic and acidic residues" evidence="4">
    <location>
        <begin position="49"/>
        <end position="59"/>
    </location>
</feature>
<dbReference type="SUPFAM" id="SSF57716">
    <property type="entry name" value="Glucocorticoid receptor-like (DNA-binding domain)"/>
    <property type="match status" value="2"/>
</dbReference>
<organism evidence="5 6">
    <name type="scientific">Daucus carota subsp. sativus</name>
    <name type="common">Carrot</name>
    <dbReference type="NCBI Taxonomy" id="79200"/>
    <lineage>
        <taxon>Eukaryota</taxon>
        <taxon>Viridiplantae</taxon>
        <taxon>Streptophyta</taxon>
        <taxon>Embryophyta</taxon>
        <taxon>Tracheophyta</taxon>
        <taxon>Spermatophyta</taxon>
        <taxon>Magnoliopsida</taxon>
        <taxon>eudicotyledons</taxon>
        <taxon>Gunneridae</taxon>
        <taxon>Pentapetalae</taxon>
        <taxon>asterids</taxon>
        <taxon>campanulids</taxon>
        <taxon>Apiales</taxon>
        <taxon>Apiaceae</taxon>
        <taxon>Apioideae</taxon>
        <taxon>Scandiceae</taxon>
        <taxon>Daucinae</taxon>
        <taxon>Daucus</taxon>
        <taxon>Daucus sect. Daucus</taxon>
    </lineage>
</organism>
<feature type="compositionally biased region" description="Polar residues" evidence="4">
    <location>
        <begin position="60"/>
        <end position="71"/>
    </location>
</feature>
<dbReference type="Gramene" id="KZN09160">
    <property type="protein sequence ID" value="KZN09160"/>
    <property type="gene ID" value="DCAR_001816"/>
</dbReference>
<evidence type="ECO:0000256" key="2">
    <source>
        <dbReference type="ARBA" id="ARBA00023125"/>
    </source>
</evidence>
<reference evidence="5" key="1">
    <citation type="journal article" date="2016" name="Nat. Genet.">
        <title>A high-quality carrot genome assembly provides new insights into carotenoid accumulation and asterid genome evolution.</title>
        <authorList>
            <person name="Iorizzo M."/>
            <person name="Ellison S."/>
            <person name="Senalik D."/>
            <person name="Zeng P."/>
            <person name="Satapoomin P."/>
            <person name="Huang J."/>
            <person name="Bowman M."/>
            <person name="Iovene M."/>
            <person name="Sanseverino W."/>
            <person name="Cavagnaro P."/>
            <person name="Yildiz M."/>
            <person name="Macko-Podgorni A."/>
            <person name="Moranska E."/>
            <person name="Grzebelus E."/>
            <person name="Grzebelus D."/>
            <person name="Ashrafi H."/>
            <person name="Zheng Z."/>
            <person name="Cheng S."/>
            <person name="Spooner D."/>
            <person name="Van Deynze A."/>
            <person name="Simon P."/>
        </authorList>
    </citation>
    <scope>NUCLEOTIDE SEQUENCE</scope>
    <source>
        <tissue evidence="5">Leaf</tissue>
    </source>
</reference>
<evidence type="ECO:0000313" key="6">
    <source>
        <dbReference type="Proteomes" id="UP000077755"/>
    </source>
</evidence>
<dbReference type="SMART" id="SM00401">
    <property type="entry name" value="ZnF_GATA"/>
    <property type="match status" value="1"/>
</dbReference>
<dbReference type="EMBL" id="CP093343">
    <property type="protein sequence ID" value="WOG82655.1"/>
    <property type="molecule type" value="Genomic_DNA"/>
</dbReference>